<evidence type="ECO:0000259" key="5">
    <source>
        <dbReference type="PROSITE" id="PS50931"/>
    </source>
</evidence>
<sequence length="292" mass="32715">MQNWEGVSEFVAVVEQGSFTAAAARLDISTAQVSRQVSALEGRLGTKLLYRTTRKVTVTELGQVYYRLCRQALDGLQEAELAVTRQQQVPRGRLRLTAPVAFGEKTIAPLLNDFAVRYPELEVELQLTNQQLDLVAEGYDLAVRLGRLKDSSLMAKRLASRTLYVCGSPEYLSRYGEPHSLSELERHNCLRGTLDDWRFQEGGKSRDIRVGGSLRCNSGWALLDATLKGMGLVQLPDFYVQRYLQSGALVAVLENFRRADEGIWAIYPQNRFLSPKVRLLLDHLAQALPGTD</sequence>
<dbReference type="PANTHER" id="PTHR30537">
    <property type="entry name" value="HTH-TYPE TRANSCRIPTIONAL REGULATOR"/>
    <property type="match status" value="1"/>
</dbReference>
<dbReference type="InterPro" id="IPR036390">
    <property type="entry name" value="WH_DNA-bd_sf"/>
</dbReference>
<reference evidence="7" key="1">
    <citation type="submission" date="2016-11" db="EMBL/GenBank/DDBJ databases">
        <authorList>
            <person name="Varghese N."/>
            <person name="Submissions S."/>
        </authorList>
    </citation>
    <scope>NUCLEOTIDE SEQUENCE [LARGE SCALE GENOMIC DNA]</scope>
    <source>
        <strain evidence="7">CGMCC 1.7063</strain>
    </source>
</reference>
<dbReference type="InterPro" id="IPR058163">
    <property type="entry name" value="LysR-type_TF_proteobact-type"/>
</dbReference>
<dbReference type="Pfam" id="PF00126">
    <property type="entry name" value="HTH_1"/>
    <property type="match status" value="1"/>
</dbReference>
<protein>
    <submittedName>
        <fullName evidence="6">Transcriptional regulator, LysR family</fullName>
    </submittedName>
</protein>
<dbReference type="GO" id="GO:0006351">
    <property type="term" value="P:DNA-templated transcription"/>
    <property type="evidence" value="ECO:0007669"/>
    <property type="project" value="TreeGrafter"/>
</dbReference>
<dbReference type="Gene3D" id="1.10.10.10">
    <property type="entry name" value="Winged helix-like DNA-binding domain superfamily/Winged helix DNA-binding domain"/>
    <property type="match status" value="1"/>
</dbReference>
<dbReference type="AlphaFoldDB" id="A0A1M5AKQ7"/>
<dbReference type="PROSITE" id="PS50931">
    <property type="entry name" value="HTH_LYSR"/>
    <property type="match status" value="1"/>
</dbReference>
<dbReference type="FunFam" id="3.40.190.290:FF:000001">
    <property type="entry name" value="Transcriptional regulator, LysR family"/>
    <property type="match status" value="1"/>
</dbReference>
<dbReference type="InterPro" id="IPR036388">
    <property type="entry name" value="WH-like_DNA-bd_sf"/>
</dbReference>
<organism evidence="6 7">
    <name type="scientific">Microbulbifer donghaiensis</name>
    <dbReference type="NCBI Taxonomy" id="494016"/>
    <lineage>
        <taxon>Bacteria</taxon>
        <taxon>Pseudomonadati</taxon>
        <taxon>Pseudomonadota</taxon>
        <taxon>Gammaproteobacteria</taxon>
        <taxon>Cellvibrionales</taxon>
        <taxon>Microbulbiferaceae</taxon>
        <taxon>Microbulbifer</taxon>
    </lineage>
</organism>
<proteinExistence type="inferred from homology"/>
<feature type="domain" description="HTH lysR-type" evidence="5">
    <location>
        <begin position="10"/>
        <end position="59"/>
    </location>
</feature>
<dbReference type="EMBL" id="FQVA01000001">
    <property type="protein sequence ID" value="SHF30736.1"/>
    <property type="molecule type" value="Genomic_DNA"/>
</dbReference>
<name>A0A1M5AKQ7_9GAMM</name>
<keyword evidence="7" id="KW-1185">Reference proteome</keyword>
<dbReference type="GO" id="GO:0043565">
    <property type="term" value="F:sequence-specific DNA binding"/>
    <property type="evidence" value="ECO:0007669"/>
    <property type="project" value="TreeGrafter"/>
</dbReference>
<dbReference type="Proteomes" id="UP000184170">
    <property type="component" value="Unassembled WGS sequence"/>
</dbReference>
<evidence type="ECO:0000256" key="3">
    <source>
        <dbReference type="ARBA" id="ARBA00023125"/>
    </source>
</evidence>
<dbReference type="OrthoDB" id="5721010at2"/>
<keyword evidence="2" id="KW-0805">Transcription regulation</keyword>
<evidence type="ECO:0000313" key="7">
    <source>
        <dbReference type="Proteomes" id="UP000184170"/>
    </source>
</evidence>
<dbReference type="Pfam" id="PF03466">
    <property type="entry name" value="LysR_substrate"/>
    <property type="match status" value="1"/>
</dbReference>
<keyword evidence="3" id="KW-0238">DNA-binding</keyword>
<dbReference type="STRING" id="494016.SAMN04487965_1895"/>
<dbReference type="FunFam" id="1.10.10.10:FF:000001">
    <property type="entry name" value="LysR family transcriptional regulator"/>
    <property type="match status" value="1"/>
</dbReference>
<dbReference type="SUPFAM" id="SSF46785">
    <property type="entry name" value="Winged helix' DNA-binding domain"/>
    <property type="match status" value="1"/>
</dbReference>
<gene>
    <name evidence="6" type="ORF">SAMN04487965_1895</name>
</gene>
<keyword evidence="4" id="KW-0804">Transcription</keyword>
<dbReference type="GO" id="GO:0003700">
    <property type="term" value="F:DNA-binding transcription factor activity"/>
    <property type="evidence" value="ECO:0007669"/>
    <property type="project" value="InterPro"/>
</dbReference>
<dbReference type="SUPFAM" id="SSF53850">
    <property type="entry name" value="Periplasmic binding protein-like II"/>
    <property type="match status" value="1"/>
</dbReference>
<accession>A0A1M5AKQ7</accession>
<comment type="similarity">
    <text evidence="1">Belongs to the LysR transcriptional regulatory family.</text>
</comment>
<dbReference type="InterPro" id="IPR000847">
    <property type="entry name" value="LysR_HTH_N"/>
</dbReference>
<evidence type="ECO:0000256" key="4">
    <source>
        <dbReference type="ARBA" id="ARBA00023163"/>
    </source>
</evidence>
<dbReference type="InterPro" id="IPR005119">
    <property type="entry name" value="LysR_subst-bd"/>
</dbReference>
<evidence type="ECO:0000256" key="1">
    <source>
        <dbReference type="ARBA" id="ARBA00009437"/>
    </source>
</evidence>
<evidence type="ECO:0000313" key="6">
    <source>
        <dbReference type="EMBL" id="SHF30736.1"/>
    </source>
</evidence>
<dbReference type="PANTHER" id="PTHR30537:SF10">
    <property type="entry name" value="TRANSCRIPTIONAL REGULATOR-RELATED"/>
    <property type="match status" value="1"/>
</dbReference>
<evidence type="ECO:0000256" key="2">
    <source>
        <dbReference type="ARBA" id="ARBA00023015"/>
    </source>
</evidence>
<dbReference type="Gene3D" id="3.40.190.290">
    <property type="match status" value="1"/>
</dbReference>
<dbReference type="RefSeq" id="WP_073273967.1">
    <property type="nucleotide sequence ID" value="NZ_FQVA01000001.1"/>
</dbReference>